<reference evidence="4 5" key="1">
    <citation type="submission" date="2024-02" db="EMBL/GenBank/DDBJ databases">
        <title>Discinaceae phylogenomics.</title>
        <authorList>
            <person name="Dirks A.C."/>
            <person name="James T.Y."/>
        </authorList>
    </citation>
    <scope>NUCLEOTIDE SEQUENCE [LARGE SCALE GENOMIC DNA]</scope>
    <source>
        <strain evidence="4 5">ACD0624</strain>
    </source>
</reference>
<evidence type="ECO:0000313" key="4">
    <source>
        <dbReference type="EMBL" id="KAL0633035.1"/>
    </source>
</evidence>
<keyword evidence="1" id="KW-0863">Zinc-finger</keyword>
<dbReference type="Proteomes" id="UP001447188">
    <property type="component" value="Unassembled WGS sequence"/>
</dbReference>
<dbReference type="PANTHER" id="PTHR22696:SF1">
    <property type="entry name" value="E3 UBIQUITIN-PROTEIN LIGASE RNF26"/>
    <property type="match status" value="1"/>
</dbReference>
<name>A0ABR3GAU1_9PEZI</name>
<proteinExistence type="predicted"/>
<keyword evidence="1" id="KW-0479">Metal-binding</keyword>
<feature type="region of interest" description="Disordered" evidence="2">
    <location>
        <begin position="115"/>
        <end position="151"/>
    </location>
</feature>
<dbReference type="PANTHER" id="PTHR22696">
    <property type="entry name" value="E3 UBIQUITIN-PROTEIN LIGASE RNF26"/>
    <property type="match status" value="1"/>
</dbReference>
<sequence length="585" mass="62809">MNTPSAYVPPTYLATPVPTPSKRGSRKRRQGRRSDSSSTTTTTNQSAAGPSNAWDMPRPYVCPAARPAGPSRDETPPLQPASLQPASLQPASPNVWANLGFPYSEPAVPAVPAGVGVGGPPPLDPRRRFNWPPNIHGRSPDSPGGYQARAWDADVDAGNSWAASATNDWWYPAPLRNGAATPRPTEAQLSPVVSPPPPPPPPPPPVSWARGDVSGPPVHFTSPRDRMQFGDSPRSSLQALAGGGRGAPGGSVGDSVNQGWLDWVGSYVNTAQTRMLERFDAPGMAGVGSAPILPWTLPQMQPLADDPDVRRQIQTHGVSADAPARIRAVMAETAQVVQAARVRSTFRRDFDVDPLIGRRALVYPTNSTQRRLFGAETPTPAAPAPAPAAPAPAPLVVTSVPLSRAPPAVSLSPLLTSPMTSDSEWETYSEQAPIRNVADEWETWDVTAPAAAATESEYLDIAQAAEDASVLLELFSKTTPRNKEAIGDEHKQMIENAFEGILRIRREFRTMTAQTSAGQTKVDPECIICYDNIADTVLMPCRHLVLCMTCCDKMGIKERTALGPRTVQCPICRTKILDRLKIFRG</sequence>
<organism evidence="4 5">
    <name type="scientific">Discina gigas</name>
    <dbReference type="NCBI Taxonomy" id="1032678"/>
    <lineage>
        <taxon>Eukaryota</taxon>
        <taxon>Fungi</taxon>
        <taxon>Dikarya</taxon>
        <taxon>Ascomycota</taxon>
        <taxon>Pezizomycotina</taxon>
        <taxon>Pezizomycetes</taxon>
        <taxon>Pezizales</taxon>
        <taxon>Discinaceae</taxon>
        <taxon>Discina</taxon>
    </lineage>
</organism>
<accession>A0ABR3GAU1</accession>
<comment type="caution">
    <text evidence="4">The sequence shown here is derived from an EMBL/GenBank/DDBJ whole genome shotgun (WGS) entry which is preliminary data.</text>
</comment>
<dbReference type="SUPFAM" id="SSF57850">
    <property type="entry name" value="RING/U-box"/>
    <property type="match status" value="1"/>
</dbReference>
<evidence type="ECO:0000259" key="3">
    <source>
        <dbReference type="PROSITE" id="PS50089"/>
    </source>
</evidence>
<feature type="domain" description="RING-type" evidence="3">
    <location>
        <begin position="526"/>
        <end position="573"/>
    </location>
</feature>
<keyword evidence="5" id="KW-1185">Reference proteome</keyword>
<feature type="compositionally biased region" description="Pro residues" evidence="2">
    <location>
        <begin position="193"/>
        <end position="206"/>
    </location>
</feature>
<evidence type="ECO:0000256" key="1">
    <source>
        <dbReference type="PROSITE-ProRule" id="PRU00175"/>
    </source>
</evidence>
<evidence type="ECO:0000313" key="5">
    <source>
        <dbReference type="Proteomes" id="UP001447188"/>
    </source>
</evidence>
<dbReference type="InterPro" id="IPR001841">
    <property type="entry name" value="Znf_RING"/>
</dbReference>
<keyword evidence="1" id="KW-0862">Zinc</keyword>
<dbReference type="EMBL" id="JBBBZM010000140">
    <property type="protein sequence ID" value="KAL0633035.1"/>
    <property type="molecule type" value="Genomic_DNA"/>
</dbReference>
<dbReference type="Pfam" id="PF13920">
    <property type="entry name" value="zf-C3HC4_3"/>
    <property type="match status" value="1"/>
</dbReference>
<feature type="compositionally biased region" description="Polar residues" evidence="2">
    <location>
        <begin position="81"/>
        <end position="92"/>
    </location>
</feature>
<dbReference type="SMART" id="SM00184">
    <property type="entry name" value="RING"/>
    <property type="match status" value="1"/>
</dbReference>
<protein>
    <recommendedName>
        <fullName evidence="3">RING-type domain-containing protein</fullName>
    </recommendedName>
</protein>
<feature type="compositionally biased region" description="Gly residues" evidence="2">
    <location>
        <begin position="241"/>
        <end position="252"/>
    </location>
</feature>
<feature type="region of interest" description="Disordered" evidence="2">
    <location>
        <begin position="176"/>
        <end position="253"/>
    </location>
</feature>
<gene>
    <name evidence="4" type="ORF">Q9L58_008098</name>
</gene>
<dbReference type="Gene3D" id="3.30.40.10">
    <property type="entry name" value="Zinc/RING finger domain, C3HC4 (zinc finger)"/>
    <property type="match status" value="1"/>
</dbReference>
<feature type="region of interest" description="Disordered" evidence="2">
    <location>
        <begin position="1"/>
        <end position="95"/>
    </location>
</feature>
<dbReference type="InterPro" id="IPR013083">
    <property type="entry name" value="Znf_RING/FYVE/PHD"/>
</dbReference>
<dbReference type="PROSITE" id="PS50089">
    <property type="entry name" value="ZF_RING_2"/>
    <property type="match status" value="1"/>
</dbReference>
<evidence type="ECO:0000256" key="2">
    <source>
        <dbReference type="SAM" id="MobiDB-lite"/>
    </source>
</evidence>